<protein>
    <submittedName>
        <fullName evidence="2">Uncharacterized protein</fullName>
    </submittedName>
</protein>
<evidence type="ECO:0000313" key="3">
    <source>
        <dbReference type="Proteomes" id="UP001176940"/>
    </source>
</evidence>
<evidence type="ECO:0000256" key="1">
    <source>
        <dbReference type="SAM" id="Coils"/>
    </source>
</evidence>
<accession>A0ABN9LF94</accession>
<feature type="coiled-coil region" evidence="1">
    <location>
        <begin position="43"/>
        <end position="71"/>
    </location>
</feature>
<keyword evidence="3" id="KW-1185">Reference proteome</keyword>
<proteinExistence type="predicted"/>
<sequence>MRAKEDEELSKKDVELLNVLLVALCTSVSQDVNAESIYTQGIREKTRLEQLQLEQRLMEEKNKRKKALLAKAIAE</sequence>
<gene>
    <name evidence="2" type="ORF">RIMI_LOCUS8589922</name>
</gene>
<dbReference type="Proteomes" id="UP001176940">
    <property type="component" value="Unassembled WGS sequence"/>
</dbReference>
<comment type="caution">
    <text evidence="2">The sequence shown here is derived from an EMBL/GenBank/DDBJ whole genome shotgun (WGS) entry which is preliminary data.</text>
</comment>
<reference evidence="2" key="1">
    <citation type="submission" date="2023-07" db="EMBL/GenBank/DDBJ databases">
        <authorList>
            <person name="Stuckert A."/>
        </authorList>
    </citation>
    <scope>NUCLEOTIDE SEQUENCE</scope>
</reference>
<name>A0ABN9LF94_9NEOB</name>
<evidence type="ECO:0000313" key="2">
    <source>
        <dbReference type="EMBL" id="CAJ0940433.1"/>
    </source>
</evidence>
<feature type="non-terminal residue" evidence="2">
    <location>
        <position position="75"/>
    </location>
</feature>
<keyword evidence="1" id="KW-0175">Coiled coil</keyword>
<dbReference type="EMBL" id="CAUEEQ010017165">
    <property type="protein sequence ID" value="CAJ0940433.1"/>
    <property type="molecule type" value="Genomic_DNA"/>
</dbReference>
<organism evidence="2 3">
    <name type="scientific">Ranitomeya imitator</name>
    <name type="common">mimic poison frog</name>
    <dbReference type="NCBI Taxonomy" id="111125"/>
    <lineage>
        <taxon>Eukaryota</taxon>
        <taxon>Metazoa</taxon>
        <taxon>Chordata</taxon>
        <taxon>Craniata</taxon>
        <taxon>Vertebrata</taxon>
        <taxon>Euteleostomi</taxon>
        <taxon>Amphibia</taxon>
        <taxon>Batrachia</taxon>
        <taxon>Anura</taxon>
        <taxon>Neobatrachia</taxon>
        <taxon>Hyloidea</taxon>
        <taxon>Dendrobatidae</taxon>
        <taxon>Dendrobatinae</taxon>
        <taxon>Ranitomeya</taxon>
    </lineage>
</organism>